<reference evidence="1 2" key="1">
    <citation type="submission" date="2017-11" db="EMBL/GenBank/DDBJ databases">
        <authorList>
            <person name="Han C.G."/>
        </authorList>
    </citation>
    <scope>NUCLEOTIDE SEQUENCE [LARGE SCALE GENOMIC DNA]</scope>
    <source>
        <strain evidence="1 2">A8</strain>
    </source>
</reference>
<organism evidence="1 2">
    <name type="scientific">Klebsiella variicola</name>
    <dbReference type="NCBI Taxonomy" id="244366"/>
    <lineage>
        <taxon>Bacteria</taxon>
        <taxon>Pseudomonadati</taxon>
        <taxon>Pseudomonadota</taxon>
        <taxon>Gammaproteobacteria</taxon>
        <taxon>Enterobacterales</taxon>
        <taxon>Enterobacteriaceae</taxon>
        <taxon>Klebsiella/Raoultella group</taxon>
        <taxon>Klebsiella</taxon>
        <taxon>Klebsiella pneumoniae complex</taxon>
    </lineage>
</organism>
<reference evidence="1 2" key="2">
    <citation type="submission" date="2018-01" db="EMBL/GenBank/DDBJ databases">
        <title>Genomic study of Klebsiella pneumoniae.</title>
        <authorList>
            <person name="Yang Y."/>
            <person name="Bicalho R."/>
        </authorList>
    </citation>
    <scope>NUCLEOTIDE SEQUENCE [LARGE SCALE GENOMIC DNA]</scope>
    <source>
        <strain evidence="1 2">A8</strain>
    </source>
</reference>
<evidence type="ECO:0000313" key="2">
    <source>
        <dbReference type="Proteomes" id="UP000234412"/>
    </source>
</evidence>
<comment type="caution">
    <text evidence="1">The sequence shown here is derived from an EMBL/GenBank/DDBJ whole genome shotgun (WGS) entry which is preliminary data.</text>
</comment>
<accession>A0A2N4YXV7</accession>
<name>A0A2N4YXV7_KLEVA</name>
<sequence>VSTLDDIDSMPFRPSWIYPSVAEIDIF</sequence>
<dbReference type="Proteomes" id="UP000234412">
    <property type="component" value="Unassembled WGS sequence"/>
</dbReference>
<proteinExistence type="predicted"/>
<feature type="non-terminal residue" evidence="1">
    <location>
        <position position="1"/>
    </location>
</feature>
<protein>
    <submittedName>
        <fullName evidence="1">UMP phosphatase</fullName>
    </submittedName>
</protein>
<dbReference type="EMBL" id="PIDP01000826">
    <property type="protein sequence ID" value="PLM92781.1"/>
    <property type="molecule type" value="Genomic_DNA"/>
</dbReference>
<gene>
    <name evidence="1" type="ORF">CWN47_20650</name>
</gene>
<dbReference type="AlphaFoldDB" id="A0A2N4YXV7"/>
<evidence type="ECO:0000313" key="1">
    <source>
        <dbReference type="EMBL" id="PLM92781.1"/>
    </source>
</evidence>